<evidence type="ECO:0000256" key="1">
    <source>
        <dbReference type="SAM" id="MobiDB-lite"/>
    </source>
</evidence>
<reference evidence="2 3" key="1">
    <citation type="journal article" date="2013" name="PLoS Genet.">
        <title>Plant-symbiotic fungi as chemical engineers: Multi-genome analysis of the Clavicipitaceae reveals dynamics of alkaloid loci.</title>
        <authorList>
            <person name="Schardl C.L."/>
            <person name="Young C.A."/>
            <person name="Hesse U."/>
            <person name="Amyotte S.G."/>
            <person name="Andreeva K."/>
            <person name="Calie P.J."/>
            <person name="Fleetwood D.J."/>
            <person name="Haws D.C."/>
            <person name="Moore N."/>
            <person name="Oeser B."/>
            <person name="Panaccione D.G."/>
            <person name="Schweri K.K."/>
            <person name="Voisey C.R."/>
            <person name="Farman M.L."/>
            <person name="Jaromczyk J.W."/>
            <person name="Roe B.A."/>
            <person name="O'Sullivan D.M."/>
            <person name="Scott B."/>
            <person name="Tudzynski P."/>
            <person name="An Z."/>
            <person name="Arnaoudova E.G."/>
            <person name="Bullock C.T."/>
            <person name="Charlton N.D."/>
            <person name="Chen L."/>
            <person name="Cox M."/>
            <person name="Dinkins R.D."/>
            <person name="Florea S."/>
            <person name="Glenn A.E."/>
            <person name="Gordon A."/>
            <person name="Gueldener U."/>
            <person name="Harris D.R."/>
            <person name="Hollin W."/>
            <person name="Jaromczyk J."/>
            <person name="Johnson R.D."/>
            <person name="Khan A.K."/>
            <person name="Leistner E."/>
            <person name="Leuchtmann A."/>
            <person name="Li C."/>
            <person name="Liu J."/>
            <person name="Liu J."/>
            <person name="Liu M."/>
            <person name="Mace W."/>
            <person name="Machado C."/>
            <person name="Nagabhyru P."/>
            <person name="Pan J."/>
            <person name="Schmid J."/>
            <person name="Sugawara K."/>
            <person name="Steiner U."/>
            <person name="Takach J.E."/>
            <person name="Tanaka E."/>
            <person name="Webb J.S."/>
            <person name="Wilson E.V."/>
            <person name="Wiseman J.L."/>
            <person name="Yoshida R."/>
            <person name="Zeng Z."/>
        </authorList>
    </citation>
    <scope>NUCLEOTIDE SEQUENCE [LARGE SCALE GENOMIC DNA]</scope>
    <source>
        <strain evidence="2 3">20.1</strain>
    </source>
</reference>
<dbReference type="Proteomes" id="UP000016801">
    <property type="component" value="Unassembled WGS sequence"/>
</dbReference>
<feature type="compositionally biased region" description="Basic and acidic residues" evidence="1">
    <location>
        <begin position="229"/>
        <end position="269"/>
    </location>
</feature>
<dbReference type="OrthoDB" id="4961249at2759"/>
<evidence type="ECO:0000313" key="3">
    <source>
        <dbReference type="Proteomes" id="UP000016801"/>
    </source>
</evidence>
<dbReference type="EMBL" id="CAGA01000048">
    <property type="protein sequence ID" value="CCE32932.1"/>
    <property type="molecule type" value="Genomic_DNA"/>
</dbReference>
<name>M1VXF5_CLAP2</name>
<feature type="compositionally biased region" description="Acidic residues" evidence="1">
    <location>
        <begin position="151"/>
        <end position="162"/>
    </location>
</feature>
<dbReference type="AlphaFoldDB" id="M1VXF5"/>
<feature type="compositionally biased region" description="Pro residues" evidence="1">
    <location>
        <begin position="80"/>
        <end position="94"/>
    </location>
</feature>
<comment type="caution">
    <text evidence="2">The sequence shown here is derived from an EMBL/GenBank/DDBJ whole genome shotgun (WGS) entry which is preliminary data.</text>
</comment>
<accession>M1VXF5</accession>
<organism evidence="2 3">
    <name type="scientific">Claviceps purpurea (strain 20.1)</name>
    <name type="common">Ergot fungus</name>
    <name type="synonym">Sphacelia segetum</name>
    <dbReference type="NCBI Taxonomy" id="1111077"/>
    <lineage>
        <taxon>Eukaryota</taxon>
        <taxon>Fungi</taxon>
        <taxon>Dikarya</taxon>
        <taxon>Ascomycota</taxon>
        <taxon>Pezizomycotina</taxon>
        <taxon>Sordariomycetes</taxon>
        <taxon>Hypocreomycetidae</taxon>
        <taxon>Hypocreales</taxon>
        <taxon>Clavicipitaceae</taxon>
        <taxon>Claviceps</taxon>
    </lineage>
</organism>
<feature type="compositionally biased region" description="Pro residues" evidence="1">
    <location>
        <begin position="205"/>
        <end position="217"/>
    </location>
</feature>
<proteinExistence type="predicted"/>
<feature type="compositionally biased region" description="Basic and acidic residues" evidence="1">
    <location>
        <begin position="103"/>
        <end position="121"/>
    </location>
</feature>
<keyword evidence="3" id="KW-1185">Reference proteome</keyword>
<protein>
    <submittedName>
        <fullName evidence="2">Uncharacterized protein</fullName>
    </submittedName>
</protein>
<dbReference type="HOGENOM" id="CLU_946662_0_0_1"/>
<sequence length="294" mass="34314">MCYTTRQLYVYPNGHQEEKFVGSYLCPASIEGQLCPRHNFVDLAPMRVPFANQFPQYFTFTNPASGYSAPFMGQFPPPPPYNPHIYPPSPPHNPHFPASGPHHPTDEKSRPSKHSAEEGTKARPSTSRRPTAREERSHRRRDKARIVIDIDMADDSSYEEEPAEGKSRKTSHNHCDHCNYHCHSDDEKMPHQRRGQRYEPERPKPPPTPGSSPPPFHSGPSNGAKAARYRQEIEELRETVRQLEREKRERIREEREWEAQRRRSEERSSRPRRRTTAGCCDCDGYYEKGDYRWY</sequence>
<gene>
    <name evidence="2" type="ORF">CPUR_06798</name>
</gene>
<feature type="region of interest" description="Disordered" evidence="1">
    <location>
        <begin position="80"/>
        <end position="279"/>
    </location>
</feature>
<evidence type="ECO:0000313" key="2">
    <source>
        <dbReference type="EMBL" id="CCE32932.1"/>
    </source>
</evidence>
<dbReference type="STRING" id="1111077.M1VXF5"/>
<feature type="compositionally biased region" description="Basic and acidic residues" evidence="1">
    <location>
        <begin position="163"/>
        <end position="204"/>
    </location>
</feature>